<name>A0A382L7I2_9ZZZZ</name>
<organism evidence="1">
    <name type="scientific">marine metagenome</name>
    <dbReference type="NCBI Taxonomy" id="408172"/>
    <lineage>
        <taxon>unclassified sequences</taxon>
        <taxon>metagenomes</taxon>
        <taxon>ecological metagenomes</taxon>
    </lineage>
</organism>
<gene>
    <name evidence="1" type="ORF">METZ01_LOCUS284629</name>
</gene>
<feature type="non-terminal residue" evidence="1">
    <location>
        <position position="1"/>
    </location>
</feature>
<evidence type="ECO:0000313" key="1">
    <source>
        <dbReference type="EMBL" id="SVC31775.1"/>
    </source>
</evidence>
<sequence>VDPETPSDYDPHAFPPFAVTVDIVV</sequence>
<dbReference type="AlphaFoldDB" id="A0A382L7I2"/>
<proteinExistence type="predicted"/>
<protein>
    <submittedName>
        <fullName evidence="1">Uncharacterized protein</fullName>
    </submittedName>
</protein>
<reference evidence="1" key="1">
    <citation type="submission" date="2018-05" db="EMBL/GenBank/DDBJ databases">
        <authorList>
            <person name="Lanie J.A."/>
            <person name="Ng W.-L."/>
            <person name="Kazmierczak K.M."/>
            <person name="Andrzejewski T.M."/>
            <person name="Davidsen T.M."/>
            <person name="Wayne K.J."/>
            <person name="Tettelin H."/>
            <person name="Glass J.I."/>
            <person name="Rusch D."/>
            <person name="Podicherti R."/>
            <person name="Tsui H.-C.T."/>
            <person name="Winkler M.E."/>
        </authorList>
    </citation>
    <scope>NUCLEOTIDE SEQUENCE</scope>
</reference>
<accession>A0A382L7I2</accession>
<dbReference type="EMBL" id="UINC01084795">
    <property type="protein sequence ID" value="SVC31775.1"/>
    <property type="molecule type" value="Genomic_DNA"/>
</dbReference>
<feature type="non-terminal residue" evidence="1">
    <location>
        <position position="25"/>
    </location>
</feature>